<dbReference type="RefSeq" id="WP_011405054.1">
    <property type="nucleotide sequence ID" value="NC_007677.1"/>
</dbReference>
<evidence type="ECO:0000256" key="1">
    <source>
        <dbReference type="ARBA" id="ARBA00022679"/>
    </source>
</evidence>
<dbReference type="EnsemblBacteria" id="ABC44501">
    <property type="protein sequence ID" value="ABC44501"/>
    <property type="gene ID" value="SRU_2333"/>
</dbReference>
<organism evidence="2 3">
    <name type="scientific">Salinibacter ruber (strain DSM 13855 / M31)</name>
    <dbReference type="NCBI Taxonomy" id="309807"/>
    <lineage>
        <taxon>Bacteria</taxon>
        <taxon>Pseudomonadati</taxon>
        <taxon>Rhodothermota</taxon>
        <taxon>Rhodothermia</taxon>
        <taxon>Rhodothermales</taxon>
        <taxon>Salinibacteraceae</taxon>
        <taxon>Salinibacter</taxon>
    </lineage>
</organism>
<proteinExistence type="predicted"/>
<dbReference type="Gene3D" id="3.40.50.10540">
    <property type="entry name" value="Crotonobetainyl-coa:carnitine coa-transferase, domain 1"/>
    <property type="match status" value="1"/>
</dbReference>
<dbReference type="eggNOG" id="COG1804">
    <property type="taxonomic scope" value="Bacteria"/>
</dbReference>
<dbReference type="Proteomes" id="UP000008674">
    <property type="component" value="Chromosome"/>
</dbReference>
<evidence type="ECO:0000313" key="2">
    <source>
        <dbReference type="EMBL" id="ABC44501.1"/>
    </source>
</evidence>
<dbReference type="PATRIC" id="fig|309807.25.peg.2431"/>
<dbReference type="InterPro" id="IPR003673">
    <property type="entry name" value="CoA-Trfase_fam_III"/>
</dbReference>
<name>Q2S047_SALRD</name>
<reference evidence="2 3" key="1">
    <citation type="journal article" date="2005" name="Proc. Natl. Acad. Sci. U.S.A.">
        <title>The genome of Salinibacter ruber: convergence and gene exchange among hyperhalophilic bacteria and archaea.</title>
        <authorList>
            <person name="Mongodin E.F."/>
            <person name="Nelson K.E."/>
            <person name="Daugherty S."/>
            <person name="Deboy R.T."/>
            <person name="Wister J."/>
            <person name="Khouri H."/>
            <person name="Weidman J."/>
            <person name="Walsh D.A."/>
            <person name="Papke R.T."/>
            <person name="Sanchez Perez G."/>
            <person name="Sharma A.K."/>
            <person name="Nesbo C.L."/>
            <person name="MacLeod D."/>
            <person name="Bapteste E."/>
            <person name="Doolittle W.F."/>
            <person name="Charlebois R.L."/>
            <person name="Legault B."/>
            <person name="Rodriguez-Valera F."/>
        </authorList>
    </citation>
    <scope>NUCLEOTIDE SEQUENCE [LARGE SCALE GENOMIC DNA]</scope>
    <source>
        <strain evidence="3">DSM 13855 / CECT 5946 / M31</strain>
    </source>
</reference>
<dbReference type="SUPFAM" id="SSF89796">
    <property type="entry name" value="CoA-transferase family III (CaiB/BaiF)"/>
    <property type="match status" value="1"/>
</dbReference>
<dbReference type="KEGG" id="sru:SRU_2333"/>
<protein>
    <submittedName>
        <fullName evidence="2">CAIB/BAIF family</fullName>
    </submittedName>
</protein>
<evidence type="ECO:0000313" key="3">
    <source>
        <dbReference type="Proteomes" id="UP000008674"/>
    </source>
</evidence>
<sequence>MPTFGAAGERPWTQWAYRGPRRSSMVELIGACSIQRGPIVRRGLPSCCPTIPLPKRASPVLDDLVVLELASVLAGPSVGQFFAELGATVLKVENPRTDGDVTRRWRAPEGDGDGRGDRSAYFCCCNYGKQSIALDLSTEAGRTLLHELAADADVVLASYRPGTAEALGADYETLSAVNPDLVCGHVTGYGPDRERAGYDAVIQAESGFMQMNGPADGPPTKLPVALMDVLAAHQLKEGLLVALLRREQGGGGAYVPVSLLQSAVSGLANQATNWLVAGHRPQRMGSAHPNIAPYGTSFPTADGQSIVLAVGTDRQFAALCDILGRPDLADDLRFATNEQRVAHRDALHAVLADRIRGLDHDALLADLHECDVPVGTVRDVPAVFEQPAAEAMVLNQEGGPAGTRQAAFPHADDAAQSLRPPPRYAEHTAAILRERLACSPDRVDALAQGDVIVR</sequence>
<dbReference type="InterPro" id="IPR050483">
    <property type="entry name" value="CoA-transferase_III_domain"/>
</dbReference>
<dbReference type="Gene3D" id="3.30.1540.10">
    <property type="entry name" value="formyl-coa transferase, domain 3"/>
    <property type="match status" value="1"/>
</dbReference>
<accession>Q2S047</accession>
<keyword evidence="1" id="KW-0808">Transferase</keyword>
<dbReference type="EMBL" id="CP000159">
    <property type="protein sequence ID" value="ABC44501.1"/>
    <property type="molecule type" value="Genomic_DNA"/>
</dbReference>
<dbReference type="OrthoDB" id="9797653at2"/>
<dbReference type="PANTHER" id="PTHR48207:SF3">
    <property type="entry name" value="SUCCINATE--HYDROXYMETHYLGLUTARATE COA-TRANSFERASE"/>
    <property type="match status" value="1"/>
</dbReference>
<dbReference type="HOGENOM" id="CLU_033975_0_1_10"/>
<dbReference type="InterPro" id="IPR044855">
    <property type="entry name" value="CoA-Trfase_III_dom3_sf"/>
</dbReference>
<dbReference type="PANTHER" id="PTHR48207">
    <property type="entry name" value="SUCCINATE--HYDROXYMETHYLGLUTARATE COA-TRANSFERASE"/>
    <property type="match status" value="1"/>
</dbReference>
<dbReference type="GO" id="GO:0008410">
    <property type="term" value="F:CoA-transferase activity"/>
    <property type="evidence" value="ECO:0007669"/>
    <property type="project" value="TreeGrafter"/>
</dbReference>
<dbReference type="InterPro" id="IPR023606">
    <property type="entry name" value="CoA-Trfase_III_dom_1_sf"/>
</dbReference>
<gene>
    <name evidence="2" type="ordered locus">SRU_2333</name>
</gene>
<keyword evidence="3" id="KW-1185">Reference proteome</keyword>
<dbReference type="Pfam" id="PF02515">
    <property type="entry name" value="CoA_transf_3"/>
    <property type="match status" value="1"/>
</dbReference>
<dbReference type="STRING" id="309807.SRU_2333"/>
<dbReference type="AlphaFoldDB" id="Q2S047"/>